<keyword evidence="1" id="KW-0812">Transmembrane</keyword>
<accession>A0A9X0U6M9</accession>
<dbReference type="AlphaFoldDB" id="A0A9X0U6M9"/>
<protein>
    <submittedName>
        <fullName evidence="2">Uncharacterized protein</fullName>
    </submittedName>
</protein>
<organism evidence="2 3">
    <name type="scientific">Tunturiibacter gelidiferens</name>
    <dbReference type="NCBI Taxonomy" id="3069689"/>
    <lineage>
        <taxon>Bacteria</taxon>
        <taxon>Pseudomonadati</taxon>
        <taxon>Acidobacteriota</taxon>
        <taxon>Terriglobia</taxon>
        <taxon>Terriglobales</taxon>
        <taxon>Acidobacteriaceae</taxon>
        <taxon>Tunturiibacter</taxon>
    </lineage>
</organism>
<dbReference type="RefSeq" id="WP_183981574.1">
    <property type="nucleotide sequence ID" value="NZ_JACHEB010000018.1"/>
</dbReference>
<evidence type="ECO:0000256" key="1">
    <source>
        <dbReference type="SAM" id="Phobius"/>
    </source>
</evidence>
<reference evidence="2 3" key="1">
    <citation type="submission" date="2020-08" db="EMBL/GenBank/DDBJ databases">
        <title>Genomic Encyclopedia of Type Strains, Phase IV (KMG-V): Genome sequencing to study the core and pangenomes of soil and plant-associated prokaryotes.</title>
        <authorList>
            <person name="Whitman W."/>
        </authorList>
    </citation>
    <scope>NUCLEOTIDE SEQUENCE [LARGE SCALE GENOMIC DNA]</scope>
    <source>
        <strain evidence="2 3">X5P2</strain>
    </source>
</reference>
<dbReference type="Proteomes" id="UP000535182">
    <property type="component" value="Unassembled WGS sequence"/>
</dbReference>
<gene>
    <name evidence="2" type="ORF">HDF14_005443</name>
</gene>
<name>A0A9X0U6M9_9BACT</name>
<evidence type="ECO:0000313" key="3">
    <source>
        <dbReference type="Proteomes" id="UP000535182"/>
    </source>
</evidence>
<keyword evidence="1" id="KW-0472">Membrane</keyword>
<feature type="transmembrane region" description="Helical" evidence="1">
    <location>
        <begin position="135"/>
        <end position="154"/>
    </location>
</feature>
<sequence>MNSLGSDNLTASQLDFLKEEYKSLIALTAATEDRIMKVFAGTTALAVTILSGVCGFLFKTDRVSYGTVEAYIALTPLLLIFPAFLLMIDLRKELGRAAAYFLVFIEEADLGPLWGKRLLAFRDIHYSESLDTMPLTFWLVTLACSALFSVQLGRTPSNGGIHYLVLFVVAASLVYCTKDWKEALDHFSNSAEIWRQVKGRESIKSRPDIIQAKPDTRDT</sequence>
<comment type="caution">
    <text evidence="2">The sequence shown here is derived from an EMBL/GenBank/DDBJ whole genome shotgun (WGS) entry which is preliminary data.</text>
</comment>
<feature type="transmembrane region" description="Helical" evidence="1">
    <location>
        <begin position="160"/>
        <end position="177"/>
    </location>
</feature>
<keyword evidence="3" id="KW-1185">Reference proteome</keyword>
<proteinExistence type="predicted"/>
<dbReference type="EMBL" id="JACHEB010000018">
    <property type="protein sequence ID" value="MBB5331794.1"/>
    <property type="molecule type" value="Genomic_DNA"/>
</dbReference>
<feature type="transmembrane region" description="Helical" evidence="1">
    <location>
        <begin position="70"/>
        <end position="88"/>
    </location>
</feature>
<evidence type="ECO:0000313" key="2">
    <source>
        <dbReference type="EMBL" id="MBB5331794.1"/>
    </source>
</evidence>
<keyword evidence="1" id="KW-1133">Transmembrane helix</keyword>
<feature type="transmembrane region" description="Helical" evidence="1">
    <location>
        <begin position="38"/>
        <end position="58"/>
    </location>
</feature>